<dbReference type="Gene3D" id="3.40.50.720">
    <property type="entry name" value="NAD(P)-binding Rossmann-like Domain"/>
    <property type="match status" value="1"/>
</dbReference>
<reference evidence="1" key="2">
    <citation type="submission" date="2023-01" db="EMBL/GenBank/DDBJ databases">
        <authorList>
            <person name="Petersen C."/>
        </authorList>
    </citation>
    <scope>NUCLEOTIDE SEQUENCE</scope>
    <source>
        <strain evidence="1">IBT 17514</strain>
    </source>
</reference>
<gene>
    <name evidence="1" type="ORF">N7493_002551</name>
</gene>
<evidence type="ECO:0000313" key="2">
    <source>
        <dbReference type="Proteomes" id="UP001215712"/>
    </source>
</evidence>
<evidence type="ECO:0008006" key="3">
    <source>
        <dbReference type="Google" id="ProtNLM"/>
    </source>
</evidence>
<reference evidence="1" key="1">
    <citation type="journal article" date="2023" name="IMA Fungus">
        <title>Comparative genomic study of the Penicillium genus elucidates a diverse pangenome and 15 lateral gene transfer events.</title>
        <authorList>
            <person name="Petersen C."/>
            <person name="Sorensen T."/>
            <person name="Nielsen M.R."/>
            <person name="Sondergaard T.E."/>
            <person name="Sorensen J.L."/>
            <person name="Fitzpatrick D.A."/>
            <person name="Frisvad J.C."/>
            <person name="Nielsen K.L."/>
        </authorList>
    </citation>
    <scope>NUCLEOTIDE SEQUENCE</scope>
    <source>
        <strain evidence="1">IBT 17514</strain>
    </source>
</reference>
<evidence type="ECO:0000313" key="1">
    <source>
        <dbReference type="EMBL" id="KAJ5733765.1"/>
    </source>
</evidence>
<protein>
    <recommendedName>
        <fullName evidence="3">NAD(P)-binding domain-containing protein</fullName>
    </recommendedName>
</protein>
<dbReference type="EMBL" id="JAQJAN010000003">
    <property type="protein sequence ID" value="KAJ5733765.1"/>
    <property type="molecule type" value="Genomic_DNA"/>
</dbReference>
<organism evidence="1 2">
    <name type="scientific">Penicillium malachiteum</name>
    <dbReference type="NCBI Taxonomy" id="1324776"/>
    <lineage>
        <taxon>Eukaryota</taxon>
        <taxon>Fungi</taxon>
        <taxon>Dikarya</taxon>
        <taxon>Ascomycota</taxon>
        <taxon>Pezizomycotina</taxon>
        <taxon>Eurotiomycetes</taxon>
        <taxon>Eurotiomycetidae</taxon>
        <taxon>Eurotiales</taxon>
        <taxon>Aspergillaceae</taxon>
        <taxon>Penicillium</taxon>
    </lineage>
</organism>
<keyword evidence="2" id="KW-1185">Reference proteome</keyword>
<name>A0AAD6MZ29_9EURO</name>
<dbReference type="AlphaFoldDB" id="A0AAD6MZ29"/>
<dbReference type="Proteomes" id="UP001215712">
    <property type="component" value="Unassembled WGS sequence"/>
</dbReference>
<accession>A0AAD6MZ29</accession>
<comment type="caution">
    <text evidence="1">The sequence shown here is derived from an EMBL/GenBank/DDBJ whole genome shotgun (WGS) entry which is preliminary data.</text>
</comment>
<sequence>MKELEQWVNERAISDYLIIRPSLLTEGDGDGDGMHKIKEWTADNPAVGYVISRSDVGLWMFERVVCEYRLKLSENSPLGAKVITITS</sequence>
<proteinExistence type="predicted"/>